<feature type="region of interest" description="Disordered" evidence="1">
    <location>
        <begin position="80"/>
        <end position="147"/>
    </location>
</feature>
<keyword evidence="4" id="KW-1185">Reference proteome</keyword>
<evidence type="ECO:0000256" key="2">
    <source>
        <dbReference type="SAM" id="SignalP"/>
    </source>
</evidence>
<organism evidence="3 4">
    <name type="scientific">Nocardioides marmoribigeumensis</name>
    <dbReference type="NCBI Taxonomy" id="433649"/>
    <lineage>
        <taxon>Bacteria</taxon>
        <taxon>Bacillati</taxon>
        <taxon>Actinomycetota</taxon>
        <taxon>Actinomycetes</taxon>
        <taxon>Propionibacteriales</taxon>
        <taxon>Nocardioidaceae</taxon>
        <taxon>Nocardioides</taxon>
    </lineage>
</organism>
<dbReference type="InterPro" id="IPR032466">
    <property type="entry name" value="Metal_Hydrolase"/>
</dbReference>
<feature type="compositionally biased region" description="Basic and acidic residues" evidence="1">
    <location>
        <begin position="80"/>
        <end position="93"/>
    </location>
</feature>
<feature type="signal peptide" evidence="2">
    <location>
        <begin position="1"/>
        <end position="22"/>
    </location>
</feature>
<evidence type="ECO:0000256" key="1">
    <source>
        <dbReference type="SAM" id="MobiDB-lite"/>
    </source>
</evidence>
<evidence type="ECO:0000313" key="3">
    <source>
        <dbReference type="EMBL" id="MDR7362607.1"/>
    </source>
</evidence>
<accession>A0ABU2BVD9</accession>
<feature type="compositionally biased region" description="Basic and acidic residues" evidence="1">
    <location>
        <begin position="101"/>
        <end position="111"/>
    </location>
</feature>
<reference evidence="3 4" key="1">
    <citation type="submission" date="2023-07" db="EMBL/GenBank/DDBJ databases">
        <title>Sequencing the genomes of 1000 actinobacteria strains.</title>
        <authorList>
            <person name="Klenk H.-P."/>
        </authorList>
    </citation>
    <scope>NUCLEOTIDE SEQUENCE [LARGE SCALE GENOMIC DNA]</scope>
    <source>
        <strain evidence="3 4">DSM 19426</strain>
    </source>
</reference>
<name>A0ABU2BVD9_9ACTN</name>
<protein>
    <recommendedName>
        <fullName evidence="5">Peptidase</fullName>
    </recommendedName>
</protein>
<comment type="caution">
    <text evidence="3">The sequence shown here is derived from an EMBL/GenBank/DDBJ whole genome shotgun (WGS) entry which is preliminary data.</text>
</comment>
<sequence>MVQHRHAQLVATVALGVGGVVAAALTMPSSPAESAAAPAETRVAKVHDAVAKKQAASYARQVELRADRQKYGKVADFLRRESGKDGGHTHNDSSTKNAISRSEEATSKDAADPTTPAQAARARAAAAEMRTEPTPSVTATSLRAPRHTHPRTRYEMAGGCYAFQAVSNGKWLRRTADGVAATAGSAGATPVRYHATDLGSYMLYGTRRDFLDGSGTAVSWGTTPGATGDWTVRRTSSGRFTFKVGDGWLTAARSGKVSLSPADAGAASRFLLTRVKGCPSFPDVAINITGGPYKGVTSFQQTYGTADAHTHGMAFEFLGGALHCGKPWDRYGVTVALKDCPDHEETNGYGAVVEDFLSGRNPGTGHDPVGWPTFKDWPAPHSLTHEGTYYRWMERAWRGGLRVFTNLLVENNKLCQLYPLKSQKVLTKNPTCDDMKTLAFEKDDMYALQRYVDAQYGGPGRGWYRIVTNPFQARRVINSGRLAVVMGIETSIPFECSVKPNPVPGGDPMPDPGCDSSSVDGWLDTVHKWGVRQMELVNKFDNAFSGITGDEGTTGVLVNSANFLETGSAWRMEHCDGKQTGFGDEVHDKDQIENPSSVPGSEQFPAEQQDALFGAVAKVAGVLPLSLPVYPPPHHCNTYGLSSLGEHLITKMAQRGMLFDPDHMSVKARKKSLDVMEKLRYPGVLSSHSWSTPDAYPRILKLGGFVAPYAGDSKGFVDKWKRLQTWTDPRYFFGVGYGADINGLGAQGDPRNPTGADKVTYPFTGFGGVTVDKQVSGKRVYDINTDGVAHYGLYPDWLQDLKMQAGSAITADMGRGAEAYLQTWERAVGVSNDACRQPSVRKPVRLFRSLRLGSSVTSVLLAAGQPHTRLDHTFGYCAKRSDGTTTRLRLTFSDAGRLQKVT</sequence>
<feature type="chain" id="PRO_5045646236" description="Peptidase" evidence="2">
    <location>
        <begin position="23"/>
        <end position="902"/>
    </location>
</feature>
<evidence type="ECO:0000313" key="4">
    <source>
        <dbReference type="Proteomes" id="UP001183648"/>
    </source>
</evidence>
<dbReference type="Gene3D" id="3.20.20.140">
    <property type="entry name" value="Metal-dependent hydrolases"/>
    <property type="match status" value="1"/>
</dbReference>
<gene>
    <name evidence="3" type="ORF">J2S63_002160</name>
</gene>
<dbReference type="RefSeq" id="WP_310301912.1">
    <property type="nucleotide sequence ID" value="NZ_BAAAPS010000008.1"/>
</dbReference>
<dbReference type="EMBL" id="JAVDYG010000001">
    <property type="protein sequence ID" value="MDR7362607.1"/>
    <property type="molecule type" value="Genomic_DNA"/>
</dbReference>
<evidence type="ECO:0008006" key="5">
    <source>
        <dbReference type="Google" id="ProtNLM"/>
    </source>
</evidence>
<feature type="compositionally biased region" description="Low complexity" evidence="1">
    <location>
        <begin position="112"/>
        <end position="127"/>
    </location>
</feature>
<proteinExistence type="predicted"/>
<dbReference type="Proteomes" id="UP001183648">
    <property type="component" value="Unassembled WGS sequence"/>
</dbReference>
<dbReference type="SUPFAM" id="SSF51556">
    <property type="entry name" value="Metallo-dependent hydrolases"/>
    <property type="match status" value="1"/>
</dbReference>
<keyword evidence="2" id="KW-0732">Signal</keyword>